<dbReference type="CDD" id="cd09272">
    <property type="entry name" value="RNase_HI_RT_Ty1"/>
    <property type="match status" value="1"/>
</dbReference>
<feature type="region of interest" description="Disordered" evidence="3">
    <location>
        <begin position="288"/>
        <end position="327"/>
    </location>
</feature>
<dbReference type="AlphaFoldDB" id="A5AVH2"/>
<dbReference type="InterPro" id="IPR012337">
    <property type="entry name" value="RNaseH-like_sf"/>
</dbReference>
<keyword evidence="4" id="KW-1133">Transmembrane helix</keyword>
<dbReference type="InterPro" id="IPR039537">
    <property type="entry name" value="Retrotran_Ty1/copia-like"/>
</dbReference>
<evidence type="ECO:0000259" key="6">
    <source>
        <dbReference type="Pfam" id="PF25597"/>
    </source>
</evidence>
<keyword evidence="2" id="KW-0378">Hydrolase</keyword>
<keyword evidence="4" id="KW-0812">Transmembrane</keyword>
<protein>
    <submittedName>
        <fullName evidence="7">Uncharacterized protein</fullName>
    </submittedName>
</protein>
<evidence type="ECO:0000259" key="5">
    <source>
        <dbReference type="Pfam" id="PF07727"/>
    </source>
</evidence>
<dbReference type="GO" id="GO:0003676">
    <property type="term" value="F:nucleic acid binding"/>
    <property type="evidence" value="ECO:0007669"/>
    <property type="project" value="InterPro"/>
</dbReference>
<dbReference type="GO" id="GO:0046872">
    <property type="term" value="F:metal ion binding"/>
    <property type="evidence" value="ECO:0007669"/>
    <property type="project" value="UniProtKB-KW"/>
</dbReference>
<dbReference type="Gene3D" id="3.30.420.10">
    <property type="entry name" value="Ribonuclease H-like superfamily/Ribonuclease H"/>
    <property type="match status" value="1"/>
</dbReference>
<keyword evidence="1" id="KW-0479">Metal-binding</keyword>
<dbReference type="ExpressionAtlas" id="A5AVH2">
    <property type="expression patterns" value="baseline and differential"/>
</dbReference>
<feature type="compositionally biased region" description="Pro residues" evidence="3">
    <location>
        <begin position="298"/>
        <end position="309"/>
    </location>
</feature>
<feature type="domain" description="Reverse transcriptase Ty1/copia-type" evidence="5">
    <location>
        <begin position="411"/>
        <end position="548"/>
    </location>
</feature>
<dbReference type="InterPro" id="IPR057670">
    <property type="entry name" value="SH3_retrovirus"/>
</dbReference>
<feature type="compositionally biased region" description="Low complexity" evidence="3">
    <location>
        <begin position="288"/>
        <end position="297"/>
    </location>
</feature>
<dbReference type="PANTHER" id="PTHR42648">
    <property type="entry name" value="TRANSPOSASE, PUTATIVE-RELATED"/>
    <property type="match status" value="1"/>
</dbReference>
<sequence length="774" mass="87680">MVDNSSFQSFFKDNGVIFQHSCVYTPQQNGVVERKHRHILQVARALKFQAQLPTQFWGECALTAVHVINRLLSFVLFFKTSFECLYLKPPTYSHLRVFGCLAYATNVHVSHKFDYCAIACIFIGYLVGQKAYKLFNLSNKKIFTSRNVRFHENHFPYASFESVLPTSNLGYFSRSIPAPIHDPTPSHVTNPSRLISPPTTDFAPSFSIAPNSDTLNSVAPISSPTISELPSLHDEQPTTNLTPTFLKTYTRRPKNAYSSLLEILTPPSPSPSIETLLLTTSSLHSSSSLLLSSSNPSDPSPALPGPPQSTPTETLHRSSHFHNPPTKQQDYVFSHITHTCSDQSLSLLPGPTKGTRYPLANYVSYHCYKPAHCSSISQISQVTKPRNYSEVVVHPEWQEAMRFKLQALQANGTWTLTSLPTGKTLIGCRWVHKIEHRSDESIEIYKARLVAKGFTQLEGVDYQDTFSPIAKIITVRCLLALATARRWPLHQLDANSVFLHDDRHEEIYMSPSPGLRIQGEENLVCQLHKSLYGLKQASRQWFSKFSKAIRFTGNGSMSISIIKKFLHSQFHLKDLGDLKYFLGIEVSSSKNGIFISQRATPIDTPMKRGLKWYDKSDLLKDPGHYRRLVGRLIYLTISRPDITYSVHVLSRFMHQPCACYELTWLRYLLRDLGVLHQELALLYCDNKAALHIVANLVFHERTGHIEMDCHYIQDKIQDVFGYICVFGTGLLGSFLFSFLTNVLKIHHSQMHVAIRVRCGDMSYIGMQGVGYFLQ</sequence>
<evidence type="ECO:0000256" key="1">
    <source>
        <dbReference type="ARBA" id="ARBA00022723"/>
    </source>
</evidence>
<dbReference type="Pfam" id="PF25597">
    <property type="entry name" value="SH3_retrovirus"/>
    <property type="match status" value="1"/>
</dbReference>
<dbReference type="InterPro" id="IPR036397">
    <property type="entry name" value="RNaseH_sf"/>
</dbReference>
<name>A5AVH2_VITVI</name>
<dbReference type="InterPro" id="IPR013103">
    <property type="entry name" value="RVT_2"/>
</dbReference>
<proteinExistence type="predicted"/>
<dbReference type="SUPFAM" id="SSF56672">
    <property type="entry name" value="DNA/RNA polymerases"/>
    <property type="match status" value="1"/>
</dbReference>
<dbReference type="EMBL" id="AM437050">
    <property type="protein sequence ID" value="CAN78369.1"/>
    <property type="molecule type" value="Genomic_DNA"/>
</dbReference>
<accession>A5AVH2</accession>
<evidence type="ECO:0000256" key="3">
    <source>
        <dbReference type="SAM" id="MobiDB-lite"/>
    </source>
</evidence>
<dbReference type="PANTHER" id="PTHR42648:SF31">
    <property type="entry name" value="RNA-DIRECTED DNA POLYMERASE"/>
    <property type="match status" value="1"/>
</dbReference>
<organism evidence="7">
    <name type="scientific">Vitis vinifera</name>
    <name type="common">Grape</name>
    <dbReference type="NCBI Taxonomy" id="29760"/>
    <lineage>
        <taxon>Eukaryota</taxon>
        <taxon>Viridiplantae</taxon>
        <taxon>Streptophyta</taxon>
        <taxon>Embryophyta</taxon>
        <taxon>Tracheophyta</taxon>
        <taxon>Spermatophyta</taxon>
        <taxon>Magnoliopsida</taxon>
        <taxon>eudicotyledons</taxon>
        <taxon>Gunneridae</taxon>
        <taxon>Pentapetalae</taxon>
        <taxon>rosids</taxon>
        <taxon>Vitales</taxon>
        <taxon>Vitaceae</taxon>
        <taxon>Viteae</taxon>
        <taxon>Vitis</taxon>
    </lineage>
</organism>
<dbReference type="GO" id="GO:0016787">
    <property type="term" value="F:hydrolase activity"/>
    <property type="evidence" value="ECO:0007669"/>
    <property type="project" value="UniProtKB-KW"/>
</dbReference>
<reference evidence="7" key="1">
    <citation type="journal article" date="2007" name="PLoS ONE">
        <title>The first genome sequence of an elite grapevine cultivar (Pinot noir Vitis vinifera L.): coping with a highly heterozygous genome.</title>
        <authorList>
            <person name="Velasco R."/>
            <person name="Zharkikh A."/>
            <person name="Troggio M."/>
            <person name="Cartwright D.A."/>
            <person name="Cestaro A."/>
            <person name="Pruss D."/>
            <person name="Pindo M."/>
            <person name="FitzGerald L.M."/>
            <person name="Vezzulli S."/>
            <person name="Reid J."/>
            <person name="Malacarne G."/>
            <person name="Iliev D."/>
            <person name="Coppola G."/>
            <person name="Wardell B."/>
            <person name="Micheletti D."/>
            <person name="Macalma T."/>
            <person name="Facci M."/>
            <person name="Mitchell J.T."/>
            <person name="Perazzolli M."/>
            <person name="Eldredge G."/>
            <person name="Gatto P."/>
            <person name="Oyzerski R."/>
            <person name="Moretto M."/>
            <person name="Gutin N."/>
            <person name="Stefanini M."/>
            <person name="Chen Y."/>
            <person name="Segala C."/>
            <person name="Davenport C."/>
            <person name="Dematte L."/>
            <person name="Mraz A."/>
            <person name="Battilana J."/>
            <person name="Stormo K."/>
            <person name="Costa F."/>
            <person name="Tao Q."/>
            <person name="Si-Ammour A."/>
            <person name="Harkins T."/>
            <person name="Lackey A."/>
            <person name="Perbost C."/>
            <person name="Taillon B."/>
            <person name="Stella A."/>
            <person name="Solovyev V."/>
            <person name="Fawcett J.A."/>
            <person name="Sterck L."/>
            <person name="Vandepoele K."/>
            <person name="Grando S.M."/>
            <person name="Toppo S."/>
            <person name="Moser C."/>
            <person name="Lanchbury J."/>
            <person name="Bogden R."/>
            <person name="Skolnick M."/>
            <person name="Sgaramella V."/>
            <person name="Bhatnagar S.K."/>
            <person name="Fontana P."/>
            <person name="Gutin A."/>
            <person name="Van de Peer Y."/>
            <person name="Salamini F."/>
            <person name="Viola R."/>
        </authorList>
    </citation>
    <scope>NUCLEOTIDE SEQUENCE</scope>
</reference>
<dbReference type="InterPro" id="IPR043502">
    <property type="entry name" value="DNA/RNA_pol_sf"/>
</dbReference>
<evidence type="ECO:0000256" key="4">
    <source>
        <dbReference type="SAM" id="Phobius"/>
    </source>
</evidence>
<gene>
    <name evidence="7" type="ORF">VITISV_028673</name>
</gene>
<feature type="transmembrane region" description="Helical" evidence="4">
    <location>
        <begin position="719"/>
        <end position="740"/>
    </location>
</feature>
<keyword evidence="4" id="KW-0472">Membrane</keyword>
<dbReference type="Pfam" id="PF07727">
    <property type="entry name" value="RVT_2"/>
    <property type="match status" value="1"/>
</dbReference>
<feature type="domain" description="Retroviral polymerase SH3-like" evidence="6">
    <location>
        <begin position="100"/>
        <end position="159"/>
    </location>
</feature>
<dbReference type="SUPFAM" id="SSF53098">
    <property type="entry name" value="Ribonuclease H-like"/>
    <property type="match status" value="1"/>
</dbReference>
<evidence type="ECO:0000256" key="2">
    <source>
        <dbReference type="ARBA" id="ARBA00022801"/>
    </source>
</evidence>
<evidence type="ECO:0000313" key="7">
    <source>
        <dbReference type="EMBL" id="CAN78369.1"/>
    </source>
</evidence>